<comment type="pathway">
    <text evidence="1">Cofactor biosynthesis; adenosylcobalamin biosynthesis.</text>
</comment>
<dbReference type="InterPro" id="IPR003722">
    <property type="entry name" value="Cbl_synth_CobH/CbiC"/>
</dbReference>
<dbReference type="AlphaFoldDB" id="A0A1L9AYF5"/>
<dbReference type="InterPro" id="IPR036588">
    <property type="entry name" value="CobH/CbiC_sf"/>
</dbReference>
<evidence type="ECO:0000259" key="5">
    <source>
        <dbReference type="Pfam" id="PF02570"/>
    </source>
</evidence>
<protein>
    <submittedName>
        <fullName evidence="6">Precorrin-8X methylmutase</fullName>
    </submittedName>
</protein>
<keyword evidence="7" id="KW-1185">Reference proteome</keyword>
<organism evidence="6 7">
    <name type="scientific">Cystobacter ferrugineus</name>
    <dbReference type="NCBI Taxonomy" id="83449"/>
    <lineage>
        <taxon>Bacteria</taxon>
        <taxon>Pseudomonadati</taxon>
        <taxon>Myxococcota</taxon>
        <taxon>Myxococcia</taxon>
        <taxon>Myxococcales</taxon>
        <taxon>Cystobacterineae</taxon>
        <taxon>Archangiaceae</taxon>
        <taxon>Cystobacter</taxon>
    </lineage>
</organism>
<evidence type="ECO:0000256" key="3">
    <source>
        <dbReference type="ARBA" id="ARBA00022573"/>
    </source>
</evidence>
<dbReference type="EMBL" id="MPIN01000016">
    <property type="protein sequence ID" value="OJH35006.1"/>
    <property type="molecule type" value="Genomic_DNA"/>
</dbReference>
<dbReference type="UniPathway" id="UPA00148"/>
<dbReference type="SUPFAM" id="SSF63965">
    <property type="entry name" value="Precorrin-8X methylmutase CbiC/CobH"/>
    <property type="match status" value="1"/>
</dbReference>
<feature type="domain" description="Cobalamin biosynthesis precorrin-8X methylmutase CobH/CbiC" evidence="5">
    <location>
        <begin position="14"/>
        <end position="209"/>
    </location>
</feature>
<dbReference type="OrthoDB" id="9780708at2"/>
<dbReference type="GO" id="GO:0016993">
    <property type="term" value="F:precorrin-8X methylmutase activity"/>
    <property type="evidence" value="ECO:0007669"/>
    <property type="project" value="InterPro"/>
</dbReference>
<dbReference type="Gene3D" id="3.40.50.10230">
    <property type="entry name" value="Cobalamin biosynthesis CobH/CbiC, precorrin-8X methylmutase"/>
    <property type="match status" value="1"/>
</dbReference>
<dbReference type="Pfam" id="PF02570">
    <property type="entry name" value="CbiC"/>
    <property type="match status" value="1"/>
</dbReference>
<dbReference type="RefSeq" id="WP_071904059.1">
    <property type="nucleotide sequence ID" value="NZ_MPIN01000016.1"/>
</dbReference>
<accession>A0A1L9AYF5</accession>
<dbReference type="GO" id="GO:0009236">
    <property type="term" value="P:cobalamin biosynthetic process"/>
    <property type="evidence" value="ECO:0007669"/>
    <property type="project" value="UniProtKB-UniPathway"/>
</dbReference>
<reference evidence="6 7" key="2">
    <citation type="submission" date="2016-12" db="EMBL/GenBank/DDBJ databases">
        <title>Draft Genome Sequence of Cystobacter ferrugineus Strain Cbfe23.</title>
        <authorList>
            <person name="Akbar S."/>
            <person name="Dowd S.E."/>
            <person name="Stevens D.C."/>
        </authorList>
    </citation>
    <scope>NUCLEOTIDE SEQUENCE [LARGE SCALE GENOMIC DNA]</scope>
    <source>
        <strain evidence="6 7">Cbfe23</strain>
    </source>
</reference>
<evidence type="ECO:0000256" key="2">
    <source>
        <dbReference type="ARBA" id="ARBA00009774"/>
    </source>
</evidence>
<gene>
    <name evidence="6" type="ORF">BON30_41235</name>
</gene>
<dbReference type="PANTHER" id="PTHR43588">
    <property type="entry name" value="COBALT-PRECORRIN-8 METHYLMUTASE"/>
    <property type="match status" value="1"/>
</dbReference>
<evidence type="ECO:0000256" key="1">
    <source>
        <dbReference type="ARBA" id="ARBA00004953"/>
    </source>
</evidence>
<keyword evidence="3" id="KW-0169">Cobalamin biosynthesis</keyword>
<proteinExistence type="inferred from homology"/>
<dbReference type="Proteomes" id="UP000182229">
    <property type="component" value="Unassembled WGS sequence"/>
</dbReference>
<reference evidence="7" key="1">
    <citation type="submission" date="2016-11" db="EMBL/GenBank/DDBJ databases">
        <authorList>
            <person name="Shukria A."/>
            <person name="Stevens D.C."/>
        </authorList>
    </citation>
    <scope>NUCLEOTIDE SEQUENCE [LARGE SCALE GENOMIC DNA]</scope>
    <source>
        <strain evidence="7">Cbfe23</strain>
    </source>
</reference>
<evidence type="ECO:0000313" key="7">
    <source>
        <dbReference type="Proteomes" id="UP000182229"/>
    </source>
</evidence>
<dbReference type="PANTHER" id="PTHR43588:SF1">
    <property type="entry name" value="COBALT-PRECORRIN-8 METHYLMUTASE"/>
    <property type="match status" value="1"/>
</dbReference>
<name>A0A1L9AYF5_9BACT</name>
<keyword evidence="4" id="KW-0413">Isomerase</keyword>
<comment type="caution">
    <text evidence="6">The sequence shown here is derived from an EMBL/GenBank/DDBJ whole genome shotgun (WGS) entry which is preliminary data.</text>
</comment>
<evidence type="ECO:0000313" key="6">
    <source>
        <dbReference type="EMBL" id="OJH35006.1"/>
    </source>
</evidence>
<comment type="similarity">
    <text evidence="2">Belongs to the CobH/CbiC family.</text>
</comment>
<evidence type="ECO:0000256" key="4">
    <source>
        <dbReference type="ARBA" id="ARBA00023235"/>
    </source>
</evidence>
<sequence>MNDMRQMTTLGRRIEDESFSIIDNEAGPHSYSPGEWQVVRRIIHATADFEFKELARFSPDAIAEGIRALRAGSPVLADVKMILAGLNEDRLAAYGCRTHCFISDEDVIAAAREAGSTRAIESMRKAHRLGLLNGAIVAVGNAPTALLEVARLVKEEGARPALVIGVPVGFVSAAESKEAVLELPVPHIAVRGRKGGSTIAVSIIHALLMLSADGVKA</sequence>
<dbReference type="STRING" id="83449.BON30_41235"/>